<dbReference type="Proteomes" id="UP000236291">
    <property type="component" value="Unassembled WGS sequence"/>
</dbReference>
<dbReference type="PANTHER" id="PTHR30075">
    <property type="entry name" value="GLYCYL-TRNA SYNTHETASE"/>
    <property type="match status" value="1"/>
</dbReference>
<dbReference type="ExpressionAtlas" id="A0A2K3MAF6">
    <property type="expression patterns" value="baseline"/>
</dbReference>
<name>A0A2K3MAF6_TRIPR</name>
<dbReference type="GO" id="GO:0009570">
    <property type="term" value="C:chloroplast stroma"/>
    <property type="evidence" value="ECO:0007669"/>
    <property type="project" value="TreeGrafter"/>
</dbReference>
<dbReference type="PANTHER" id="PTHR30075:SF2">
    <property type="entry name" value="GLYCINE--TRNA LIGASE, CHLOROPLASTIC_MITOCHONDRIAL 2"/>
    <property type="match status" value="1"/>
</dbReference>
<evidence type="ECO:0000256" key="8">
    <source>
        <dbReference type="ARBA" id="ARBA00047937"/>
    </source>
</evidence>
<keyword evidence="4" id="KW-0547">Nucleotide-binding</keyword>
<proteinExistence type="inferred from homology"/>
<dbReference type="EMBL" id="ASHM01054714">
    <property type="protein sequence ID" value="PNX87765.1"/>
    <property type="molecule type" value="Genomic_DNA"/>
</dbReference>
<dbReference type="STRING" id="57577.A0A2K3MAF6"/>
<dbReference type="GO" id="GO:0005524">
    <property type="term" value="F:ATP binding"/>
    <property type="evidence" value="ECO:0007669"/>
    <property type="project" value="UniProtKB-KW"/>
</dbReference>
<comment type="catalytic activity">
    <reaction evidence="8">
        <text>tRNA(Gly) + glycine + ATP = glycyl-tRNA(Gly) + AMP + diphosphate</text>
        <dbReference type="Rhea" id="RHEA:16013"/>
        <dbReference type="Rhea" id="RHEA-COMP:9664"/>
        <dbReference type="Rhea" id="RHEA-COMP:9683"/>
        <dbReference type="ChEBI" id="CHEBI:30616"/>
        <dbReference type="ChEBI" id="CHEBI:33019"/>
        <dbReference type="ChEBI" id="CHEBI:57305"/>
        <dbReference type="ChEBI" id="CHEBI:78442"/>
        <dbReference type="ChEBI" id="CHEBI:78522"/>
        <dbReference type="ChEBI" id="CHEBI:456215"/>
        <dbReference type="EC" id="6.1.1.14"/>
    </reaction>
</comment>
<evidence type="ECO:0000256" key="4">
    <source>
        <dbReference type="ARBA" id="ARBA00022741"/>
    </source>
</evidence>
<gene>
    <name evidence="9" type="ORF">L195_g043861</name>
</gene>
<keyword evidence="5" id="KW-0067">ATP-binding</keyword>
<dbReference type="EC" id="6.1.1.14" evidence="2"/>
<keyword evidence="3 9" id="KW-0436">Ligase</keyword>
<evidence type="ECO:0000313" key="10">
    <source>
        <dbReference type="Proteomes" id="UP000236291"/>
    </source>
</evidence>
<evidence type="ECO:0000256" key="1">
    <source>
        <dbReference type="ARBA" id="ARBA00008226"/>
    </source>
</evidence>
<accession>A0A2K3MAF6</accession>
<keyword evidence="6" id="KW-0648">Protein biosynthesis</keyword>
<reference evidence="9 10" key="1">
    <citation type="journal article" date="2014" name="Am. J. Bot.">
        <title>Genome assembly and annotation for red clover (Trifolium pratense; Fabaceae).</title>
        <authorList>
            <person name="Istvanek J."/>
            <person name="Jaros M."/>
            <person name="Krenek A."/>
            <person name="Repkova J."/>
        </authorList>
    </citation>
    <scope>NUCLEOTIDE SEQUENCE [LARGE SCALE GENOMIC DNA]</scope>
    <source>
        <strain evidence="10">cv. Tatra</strain>
        <tissue evidence="9">Young leaves</tissue>
    </source>
</reference>
<organism evidence="9 10">
    <name type="scientific">Trifolium pratense</name>
    <name type="common">Red clover</name>
    <dbReference type="NCBI Taxonomy" id="57577"/>
    <lineage>
        <taxon>Eukaryota</taxon>
        <taxon>Viridiplantae</taxon>
        <taxon>Streptophyta</taxon>
        <taxon>Embryophyta</taxon>
        <taxon>Tracheophyta</taxon>
        <taxon>Spermatophyta</taxon>
        <taxon>Magnoliopsida</taxon>
        <taxon>eudicotyledons</taxon>
        <taxon>Gunneridae</taxon>
        <taxon>Pentapetalae</taxon>
        <taxon>rosids</taxon>
        <taxon>fabids</taxon>
        <taxon>Fabales</taxon>
        <taxon>Fabaceae</taxon>
        <taxon>Papilionoideae</taxon>
        <taxon>50 kb inversion clade</taxon>
        <taxon>NPAAA clade</taxon>
        <taxon>Hologalegina</taxon>
        <taxon>IRL clade</taxon>
        <taxon>Trifolieae</taxon>
        <taxon>Trifolium</taxon>
    </lineage>
</organism>
<dbReference type="GO" id="GO:0004820">
    <property type="term" value="F:glycine-tRNA ligase activity"/>
    <property type="evidence" value="ECO:0007669"/>
    <property type="project" value="UniProtKB-EC"/>
</dbReference>
<keyword evidence="7" id="KW-0030">Aminoacyl-tRNA synthetase</keyword>
<evidence type="ECO:0000256" key="3">
    <source>
        <dbReference type="ARBA" id="ARBA00022598"/>
    </source>
</evidence>
<dbReference type="Pfam" id="PF02092">
    <property type="entry name" value="tRNA_synt_2f"/>
    <property type="match status" value="1"/>
</dbReference>
<evidence type="ECO:0000313" key="9">
    <source>
        <dbReference type="EMBL" id="PNX87765.1"/>
    </source>
</evidence>
<dbReference type="GO" id="GO:0006426">
    <property type="term" value="P:glycyl-tRNA aminoacylation"/>
    <property type="evidence" value="ECO:0007669"/>
    <property type="project" value="InterPro"/>
</dbReference>
<evidence type="ECO:0000256" key="2">
    <source>
        <dbReference type="ARBA" id="ARBA00012829"/>
    </source>
</evidence>
<dbReference type="AlphaFoldDB" id="A0A2K3MAF6"/>
<sequence>MFLVLSEDLPATIAKISFPKTMRWNSQVMFSRPIRWILALHGDVVVSFIFASVTRTVSLSLEMILKAESLPENSICFLFFNGGNSSCGLRNTTSAVVQIENAESYPAAMRKAGVNVVVEDRKKKIVEQSNTLAESVNGQILIPK</sequence>
<evidence type="ECO:0000256" key="5">
    <source>
        <dbReference type="ARBA" id="ARBA00022840"/>
    </source>
</evidence>
<comment type="caution">
    <text evidence="9">The sequence shown here is derived from an EMBL/GenBank/DDBJ whole genome shotgun (WGS) entry which is preliminary data.</text>
</comment>
<evidence type="ECO:0000256" key="7">
    <source>
        <dbReference type="ARBA" id="ARBA00023146"/>
    </source>
</evidence>
<dbReference type="InterPro" id="IPR015944">
    <property type="entry name" value="Gly-tRNA-synth_bsu"/>
</dbReference>
<protein>
    <recommendedName>
        <fullName evidence="2">glycine--tRNA ligase</fullName>
        <ecNumber evidence="2">6.1.1.14</ecNumber>
    </recommendedName>
</protein>
<dbReference type="GO" id="GO:0005739">
    <property type="term" value="C:mitochondrion"/>
    <property type="evidence" value="ECO:0007669"/>
    <property type="project" value="TreeGrafter"/>
</dbReference>
<dbReference type="InterPro" id="IPR006194">
    <property type="entry name" value="Gly-tRNA-synth_heterodimer"/>
</dbReference>
<comment type="similarity">
    <text evidence="1">Belongs to the class-II aminoacyl-tRNA synthetase family.</text>
</comment>
<feature type="non-terminal residue" evidence="9">
    <location>
        <position position="144"/>
    </location>
</feature>
<reference evidence="9 10" key="2">
    <citation type="journal article" date="2017" name="Front. Plant Sci.">
        <title>Gene Classification and Mining of Molecular Markers Useful in Red Clover (Trifolium pratense) Breeding.</title>
        <authorList>
            <person name="Istvanek J."/>
            <person name="Dluhosova J."/>
            <person name="Dluhos P."/>
            <person name="Patkova L."/>
            <person name="Nedelnik J."/>
            <person name="Repkova J."/>
        </authorList>
    </citation>
    <scope>NUCLEOTIDE SEQUENCE [LARGE SCALE GENOMIC DNA]</scope>
    <source>
        <strain evidence="10">cv. Tatra</strain>
        <tissue evidence="9">Young leaves</tissue>
    </source>
</reference>
<evidence type="ECO:0000256" key="6">
    <source>
        <dbReference type="ARBA" id="ARBA00022917"/>
    </source>
</evidence>